<accession>A0A8J2Z633</accession>
<proteinExistence type="predicted"/>
<evidence type="ECO:0000313" key="1">
    <source>
        <dbReference type="EMBL" id="GGG04016.1"/>
    </source>
</evidence>
<organism evidence="1 2">
    <name type="scientific">Cysteiniphilum litorale</name>
    <dbReference type="NCBI Taxonomy" id="2056700"/>
    <lineage>
        <taxon>Bacteria</taxon>
        <taxon>Pseudomonadati</taxon>
        <taxon>Pseudomonadota</taxon>
        <taxon>Gammaproteobacteria</taxon>
        <taxon>Thiotrichales</taxon>
        <taxon>Fastidiosibacteraceae</taxon>
        <taxon>Cysteiniphilum</taxon>
    </lineage>
</organism>
<reference evidence="1" key="2">
    <citation type="submission" date="2020-09" db="EMBL/GenBank/DDBJ databases">
        <authorList>
            <person name="Sun Q."/>
            <person name="Zhou Y."/>
        </authorList>
    </citation>
    <scope>NUCLEOTIDE SEQUENCE</scope>
    <source>
        <strain evidence="1">CGMCC 1.15758</strain>
    </source>
</reference>
<sequence length="96" mass="11523">MRKEYEIKDCPTLDFNYKGVLDLLVAGSPNRFDLESKIDFINTPHAIHHLRKKHGWDIEHKPYSYTKPNGKRSWTVRYYLSDKHKKYALENIFKVK</sequence>
<reference evidence="1" key="1">
    <citation type="journal article" date="2014" name="Int. J. Syst. Evol. Microbiol.">
        <title>Complete genome sequence of Corynebacterium casei LMG S-19264T (=DSM 44701T), isolated from a smear-ripened cheese.</title>
        <authorList>
            <consortium name="US DOE Joint Genome Institute (JGI-PGF)"/>
            <person name="Walter F."/>
            <person name="Albersmeier A."/>
            <person name="Kalinowski J."/>
            <person name="Ruckert C."/>
        </authorList>
    </citation>
    <scope>NUCLEOTIDE SEQUENCE</scope>
    <source>
        <strain evidence="1">CGMCC 1.15758</strain>
    </source>
</reference>
<protein>
    <submittedName>
        <fullName evidence="1">Uncharacterized protein</fullName>
    </submittedName>
</protein>
<dbReference type="Proteomes" id="UP000636949">
    <property type="component" value="Unassembled WGS sequence"/>
</dbReference>
<keyword evidence="2" id="KW-1185">Reference proteome</keyword>
<gene>
    <name evidence="1" type="ORF">GCM10010995_21880</name>
</gene>
<dbReference type="RefSeq" id="WP_117003491.1">
    <property type="nucleotide sequence ID" value="NZ_BMJS01000029.1"/>
</dbReference>
<dbReference type="OrthoDB" id="9802126at2"/>
<dbReference type="AlphaFoldDB" id="A0A8J2Z633"/>
<evidence type="ECO:0000313" key="2">
    <source>
        <dbReference type="Proteomes" id="UP000636949"/>
    </source>
</evidence>
<name>A0A8J2Z633_9GAMM</name>
<comment type="caution">
    <text evidence="1">The sequence shown here is derived from an EMBL/GenBank/DDBJ whole genome shotgun (WGS) entry which is preliminary data.</text>
</comment>
<dbReference type="EMBL" id="BMJS01000029">
    <property type="protein sequence ID" value="GGG04016.1"/>
    <property type="molecule type" value="Genomic_DNA"/>
</dbReference>